<accession>A0A7V8JPL2</accession>
<dbReference type="Gene3D" id="1.20.5.110">
    <property type="match status" value="1"/>
</dbReference>
<name>A0A7V8JPL2_9BURK</name>
<feature type="coiled-coil region" evidence="1">
    <location>
        <begin position="31"/>
        <end position="72"/>
    </location>
</feature>
<keyword evidence="2" id="KW-0802">TPR repeat</keyword>
<dbReference type="InterPro" id="IPR014162">
    <property type="entry name" value="CpoB_C"/>
</dbReference>
<dbReference type="InterPro" id="IPR011990">
    <property type="entry name" value="TPR-like_helical_dom_sf"/>
</dbReference>
<dbReference type="Proteomes" id="UP000461670">
    <property type="component" value="Unassembled WGS sequence"/>
</dbReference>
<dbReference type="Pfam" id="PF13174">
    <property type="entry name" value="TPR_6"/>
    <property type="match status" value="1"/>
</dbReference>
<dbReference type="Gene3D" id="1.25.40.10">
    <property type="entry name" value="Tetratricopeptide repeat domain"/>
    <property type="match status" value="1"/>
</dbReference>
<comment type="function">
    <text evidence="1">Mediates coordination of peptidoglycan synthesis and outer membrane constriction during cell division.</text>
</comment>
<evidence type="ECO:0000256" key="2">
    <source>
        <dbReference type="PROSITE-ProRule" id="PRU00339"/>
    </source>
</evidence>
<evidence type="ECO:0000256" key="1">
    <source>
        <dbReference type="HAMAP-Rule" id="MF_02066"/>
    </source>
</evidence>
<dbReference type="HAMAP" id="MF_02066">
    <property type="entry name" value="CpoB"/>
    <property type="match status" value="1"/>
</dbReference>
<dbReference type="InterPro" id="IPR034706">
    <property type="entry name" value="CpoB"/>
</dbReference>
<comment type="subcellular location">
    <subcellularLocation>
        <location evidence="1">Periplasm</location>
    </subcellularLocation>
</comment>
<keyword evidence="1" id="KW-0732">Signal</keyword>
<comment type="similarity">
    <text evidence="1">Belongs to the CpoB family.</text>
</comment>
<keyword evidence="1" id="KW-0574">Periplasm</keyword>
<dbReference type="SUPFAM" id="SSF48452">
    <property type="entry name" value="TPR-like"/>
    <property type="match status" value="1"/>
</dbReference>
<dbReference type="GO" id="GO:0030288">
    <property type="term" value="C:outer membrane-bounded periplasmic space"/>
    <property type="evidence" value="ECO:0007669"/>
    <property type="project" value="UniProtKB-UniRule"/>
</dbReference>
<sequence length="243" mass="26867" precursor="true">MSMVTAGHSIRAIVLAAGCLTALQAHALFGDDEARKAILELRDQVTQLRQDNQALRRSLLDLQSQIDQTRGDVASLRGQSEQTQRGVTDLQRSQQDWGNRLKQLEPTAINLDGLQFSASPTEQHDYDAAFATFRGGDFNAAQSALTDFVQQYPRSGYLPSALFWLGNAQYATKSYQEAINNFRKQLSLAPQHTRAADAMLAIANCQVELKDTKGARATLEELGRKYPGTDADRAGKERLARLK</sequence>
<dbReference type="EMBL" id="WNDQ01000046">
    <property type="protein sequence ID" value="KAF1019863.1"/>
    <property type="molecule type" value="Genomic_DNA"/>
</dbReference>
<dbReference type="Pfam" id="PF14559">
    <property type="entry name" value="TPR_19"/>
    <property type="match status" value="1"/>
</dbReference>
<reference evidence="4" key="1">
    <citation type="journal article" date="2020" name="MBio">
        <title>Horizontal gene transfer to a defensive symbiont with a reduced genome amongst a multipartite beetle microbiome.</title>
        <authorList>
            <person name="Waterworth S.C."/>
            <person name="Florez L.V."/>
            <person name="Rees E.R."/>
            <person name="Hertweck C."/>
            <person name="Kaltenpoth M."/>
            <person name="Kwan J.C."/>
        </authorList>
    </citation>
    <scope>NUCLEOTIDE SEQUENCE [LARGE SCALE GENOMIC DNA]</scope>
</reference>
<protein>
    <recommendedName>
        <fullName evidence="1">Cell division coordinator CpoB</fullName>
    </recommendedName>
</protein>
<dbReference type="GO" id="GO:0043093">
    <property type="term" value="P:FtsZ-dependent cytokinesis"/>
    <property type="evidence" value="ECO:0007669"/>
    <property type="project" value="UniProtKB-UniRule"/>
</dbReference>
<dbReference type="InterPro" id="IPR019734">
    <property type="entry name" value="TPR_rpt"/>
</dbReference>
<feature type="signal peptide" evidence="1">
    <location>
        <begin position="1"/>
        <end position="27"/>
    </location>
</feature>
<comment type="caution">
    <text evidence="3">The sequence shown here is derived from an EMBL/GenBank/DDBJ whole genome shotgun (WGS) entry which is preliminary data.</text>
</comment>
<feature type="repeat" description="TPR" evidence="2">
    <location>
        <begin position="159"/>
        <end position="192"/>
    </location>
</feature>
<keyword evidence="1" id="KW-0175">Coiled coil</keyword>
<keyword evidence="1" id="KW-0131">Cell cycle</keyword>
<evidence type="ECO:0000313" key="3">
    <source>
        <dbReference type="EMBL" id="KAF1019863.1"/>
    </source>
</evidence>
<proteinExistence type="inferred from homology"/>
<dbReference type="AlphaFoldDB" id="A0A7V8JPL2"/>
<gene>
    <name evidence="1 3" type="primary">cpoB</name>
    <name evidence="3" type="ORF">GAK30_02884</name>
</gene>
<evidence type="ECO:0000313" key="4">
    <source>
        <dbReference type="Proteomes" id="UP000461670"/>
    </source>
</evidence>
<dbReference type="PROSITE" id="PS50005">
    <property type="entry name" value="TPR"/>
    <property type="match status" value="1"/>
</dbReference>
<organism evidence="3 4">
    <name type="scientific">Paracidovorax wautersii</name>
    <dbReference type="NCBI Taxonomy" id="1177982"/>
    <lineage>
        <taxon>Bacteria</taxon>
        <taxon>Pseudomonadati</taxon>
        <taxon>Pseudomonadota</taxon>
        <taxon>Betaproteobacteria</taxon>
        <taxon>Burkholderiales</taxon>
        <taxon>Comamonadaceae</taxon>
        <taxon>Paracidovorax</taxon>
    </lineage>
</organism>
<keyword evidence="1 3" id="KW-0132">Cell division</keyword>
<feature type="chain" id="PRO_5031649712" description="Cell division coordinator CpoB" evidence="1">
    <location>
        <begin position="28"/>
        <end position="243"/>
    </location>
</feature>
<dbReference type="NCBIfam" id="TIGR02795">
    <property type="entry name" value="tol_pal_ybgF"/>
    <property type="match status" value="1"/>
</dbReference>